<name>A0A2P2J0M6_RHIMU</name>
<evidence type="ECO:0000313" key="3">
    <source>
        <dbReference type="EMBL" id="MBW87007.1"/>
    </source>
</evidence>
<evidence type="ECO:0000259" key="2">
    <source>
        <dbReference type="PROSITE" id="PS51394"/>
    </source>
</evidence>
<dbReference type="InterPro" id="IPR015155">
    <property type="entry name" value="PFU"/>
</dbReference>
<dbReference type="AlphaFoldDB" id="A0A2P2J0M6"/>
<reference evidence="3" key="1">
    <citation type="submission" date="2018-02" db="EMBL/GenBank/DDBJ databases">
        <title>Rhizophora mucronata_Transcriptome.</title>
        <authorList>
            <person name="Meera S.P."/>
            <person name="Sreeshan A."/>
            <person name="Augustine A."/>
        </authorList>
    </citation>
    <scope>NUCLEOTIDE SEQUENCE</scope>
    <source>
        <tissue evidence="3">Leaf</tissue>
    </source>
</reference>
<dbReference type="EMBL" id="GGEC01006524">
    <property type="protein sequence ID" value="MBW87007.1"/>
    <property type="molecule type" value="Transcribed_RNA"/>
</dbReference>
<evidence type="ECO:0000256" key="1">
    <source>
        <dbReference type="SAM" id="MobiDB-lite"/>
    </source>
</evidence>
<protein>
    <recommendedName>
        <fullName evidence="2">PFU domain-containing protein</fullName>
    </recommendedName>
</protein>
<dbReference type="PROSITE" id="PS51394">
    <property type="entry name" value="PFU"/>
    <property type="match status" value="1"/>
</dbReference>
<feature type="region of interest" description="Disordered" evidence="1">
    <location>
        <begin position="1"/>
        <end position="29"/>
    </location>
</feature>
<feature type="domain" description="PFU" evidence="2">
    <location>
        <begin position="1"/>
        <end position="29"/>
    </location>
</feature>
<organism evidence="3">
    <name type="scientific">Rhizophora mucronata</name>
    <name type="common">Asiatic mangrove</name>
    <dbReference type="NCBI Taxonomy" id="61149"/>
    <lineage>
        <taxon>Eukaryota</taxon>
        <taxon>Viridiplantae</taxon>
        <taxon>Streptophyta</taxon>
        <taxon>Embryophyta</taxon>
        <taxon>Tracheophyta</taxon>
        <taxon>Spermatophyta</taxon>
        <taxon>Magnoliopsida</taxon>
        <taxon>eudicotyledons</taxon>
        <taxon>Gunneridae</taxon>
        <taxon>Pentapetalae</taxon>
        <taxon>rosids</taxon>
        <taxon>fabids</taxon>
        <taxon>Malpighiales</taxon>
        <taxon>Rhizophoraceae</taxon>
        <taxon>Rhizophora</taxon>
    </lineage>
</organism>
<proteinExistence type="predicted"/>
<accession>A0A2P2J0M6</accession>
<sequence length="29" mass="3305">MILGDNYVSRHPLPNKSFSNLSESLRKNS</sequence>